<proteinExistence type="predicted"/>
<organism evidence="2 3">
    <name type="scientific">Penicillium freii</name>
    <dbReference type="NCBI Taxonomy" id="48697"/>
    <lineage>
        <taxon>Eukaryota</taxon>
        <taxon>Fungi</taxon>
        <taxon>Dikarya</taxon>
        <taxon>Ascomycota</taxon>
        <taxon>Pezizomycotina</taxon>
        <taxon>Eurotiomycetes</taxon>
        <taxon>Eurotiomycetidae</taxon>
        <taxon>Eurotiales</taxon>
        <taxon>Aspergillaceae</taxon>
        <taxon>Penicillium</taxon>
    </lineage>
</organism>
<feature type="compositionally biased region" description="Acidic residues" evidence="1">
    <location>
        <begin position="30"/>
        <end position="53"/>
    </location>
</feature>
<name>A0A124GRI8_PENFR</name>
<accession>A0A124GRI8</accession>
<gene>
    <name evidence="2" type="ORF">ACN42_g5684</name>
</gene>
<evidence type="ECO:0000256" key="1">
    <source>
        <dbReference type="SAM" id="MobiDB-lite"/>
    </source>
</evidence>
<dbReference type="AlphaFoldDB" id="A0A124GRI8"/>
<dbReference type="Proteomes" id="UP000055045">
    <property type="component" value="Unassembled WGS sequence"/>
</dbReference>
<feature type="region of interest" description="Disordered" evidence="1">
    <location>
        <begin position="18"/>
        <end position="63"/>
    </location>
</feature>
<comment type="caution">
    <text evidence="2">The sequence shown here is derived from an EMBL/GenBank/DDBJ whole genome shotgun (WGS) entry which is preliminary data.</text>
</comment>
<protein>
    <submittedName>
        <fullName evidence="2">Uncharacterized protein</fullName>
    </submittedName>
</protein>
<keyword evidence="3" id="KW-1185">Reference proteome</keyword>
<reference evidence="2 3" key="1">
    <citation type="submission" date="2015-10" db="EMBL/GenBank/DDBJ databases">
        <title>Genome sequencing of Penicillium freii.</title>
        <authorList>
            <person name="Nguyen H.D."/>
            <person name="Visagie C.M."/>
            <person name="Seifert K.A."/>
        </authorList>
    </citation>
    <scope>NUCLEOTIDE SEQUENCE [LARGE SCALE GENOMIC DNA]</scope>
    <source>
        <strain evidence="2 3">DAOM 242723</strain>
    </source>
</reference>
<sequence length="150" mass="15954">MVLVDSLYKNMVYDDGLSKNTVYETRDSSDGSDSEESSADGECEDDEMSDDEEASSKSTGKVDCDLKSARAGLSKMALDSPKYGGSNKVSPADEKNCKRVIPILTCPAEHENSTGSVKREAGNSELAIRVVGDMAAQRARLSAGDNQFGG</sequence>
<evidence type="ECO:0000313" key="3">
    <source>
        <dbReference type="Proteomes" id="UP000055045"/>
    </source>
</evidence>
<dbReference type="EMBL" id="LLXE01000134">
    <property type="protein sequence ID" value="KUM61431.1"/>
    <property type="molecule type" value="Genomic_DNA"/>
</dbReference>
<evidence type="ECO:0000313" key="2">
    <source>
        <dbReference type="EMBL" id="KUM61431.1"/>
    </source>
</evidence>